<accession>A0ABY7C9Y4</accession>
<keyword evidence="2" id="KW-1185">Reference proteome</keyword>
<dbReference type="RefSeq" id="XP_053017538.1">
    <property type="nucleotide sequence ID" value="XM_053166302.1"/>
</dbReference>
<evidence type="ECO:0000313" key="2">
    <source>
        <dbReference type="Proteomes" id="UP001164743"/>
    </source>
</evidence>
<sequence length="140" mass="15542">MQVRLAEDELDCKLDLQVGLKGKAKSAFILSAVSHPRSLHHHEAKEHPIQDWIDLVTKHYPELFVLSKQYLEVSLFIQVDTLLSPLADLHPAKALFLRVAKGFIDPGPAGKNRISHVFSVAMMVAAAKTPLECLPETLLS</sequence>
<gene>
    <name evidence="1" type="ORF">PtA15_2A296</name>
</gene>
<organism evidence="1 2">
    <name type="scientific">Puccinia triticina</name>
    <dbReference type="NCBI Taxonomy" id="208348"/>
    <lineage>
        <taxon>Eukaryota</taxon>
        <taxon>Fungi</taxon>
        <taxon>Dikarya</taxon>
        <taxon>Basidiomycota</taxon>
        <taxon>Pucciniomycotina</taxon>
        <taxon>Pucciniomycetes</taxon>
        <taxon>Pucciniales</taxon>
        <taxon>Pucciniaceae</taxon>
        <taxon>Puccinia</taxon>
    </lineage>
</organism>
<reference evidence="1" key="1">
    <citation type="submission" date="2022-10" db="EMBL/GenBank/DDBJ databases">
        <title>Puccinia triticina Genome sequencing and assembly.</title>
        <authorList>
            <person name="Li C."/>
        </authorList>
    </citation>
    <scope>NUCLEOTIDE SEQUENCE</scope>
    <source>
        <strain evidence="1">Pt15</strain>
    </source>
</reference>
<dbReference type="EMBL" id="CP110422">
    <property type="protein sequence ID" value="WAQ81983.1"/>
    <property type="molecule type" value="Genomic_DNA"/>
</dbReference>
<dbReference type="Proteomes" id="UP001164743">
    <property type="component" value="Chromosome 2A"/>
</dbReference>
<name>A0ABY7C9Y4_9BASI</name>
<evidence type="ECO:0000313" key="1">
    <source>
        <dbReference type="EMBL" id="WAQ81983.1"/>
    </source>
</evidence>
<proteinExistence type="predicted"/>
<dbReference type="GeneID" id="77807197"/>
<protein>
    <submittedName>
        <fullName evidence="1">Uncharacterized protein</fullName>
    </submittedName>
</protein>